<dbReference type="SMART" id="SM00710">
    <property type="entry name" value="PbH1"/>
    <property type="match status" value="7"/>
</dbReference>
<sequence length="431" mass="45099">MSKSTSPIPNGRLRPGGGGPRGLQLRLLLLVMLILALSWGLLLRWGPAFPFPAPTFNVKEAGAKGDGITDDTRVFLRVMRQAAATGRDTTVIVPPGTYLLALDEPLPLRSGVTLRGLGRPVLKFRAVTGARYGFEAVSIQGQRIRIDGVVINGGARLTRGIGIHSGSSDVAIVGSTIQDLNQPEEPRHPLSTTVVAGIMIYGDTVDIKILGCTLTEIAAREAAPVARGIMTWGEPGRTIARRVNISGNLISYISPREDADGIYFDQPPGSSPLSDSVISDNIIHHAAKRGIKISAPGVVVKNNRIVNPYSGNNRYLTTPKDALPQDMYAAISVYAGDVTVSGNIIGGSGSFYAAIEADVGAADGIVIENNVIEGGVGPPFPDSSGIRLDQIGGFRITGNAIAGAETPIRLSDNARGALASGAGTLTDNMAK</sequence>
<feature type="domain" description="Rhamnogalacturonase A/B/Epimerase-like pectate lyase" evidence="2">
    <location>
        <begin position="56"/>
        <end position="140"/>
    </location>
</feature>
<keyword evidence="1" id="KW-0472">Membrane</keyword>
<dbReference type="InterPro" id="IPR024535">
    <property type="entry name" value="RHGA/B-epi-like_pectate_lyase"/>
</dbReference>
<evidence type="ECO:0000259" key="2">
    <source>
        <dbReference type="Pfam" id="PF12708"/>
    </source>
</evidence>
<evidence type="ECO:0000256" key="1">
    <source>
        <dbReference type="SAM" id="Phobius"/>
    </source>
</evidence>
<accession>A0ABS2H3Y5</accession>
<keyword evidence="1" id="KW-1133">Transmembrane helix</keyword>
<keyword evidence="4" id="KW-1185">Reference proteome</keyword>
<evidence type="ECO:0000313" key="3">
    <source>
        <dbReference type="EMBL" id="MBM6994649.1"/>
    </source>
</evidence>
<reference evidence="3 4" key="1">
    <citation type="submission" date="2021-01" db="EMBL/GenBank/DDBJ databases">
        <title>Paenibacillus sp.nov. isolated from the rhizosphere soil of tomato plant.</title>
        <authorList>
            <person name="Thin K.K."/>
            <person name="Zhang X."/>
            <person name="He S."/>
        </authorList>
    </citation>
    <scope>NUCLEOTIDE SEQUENCE [LARGE SCALE GENOMIC DNA]</scope>
    <source>
        <strain evidence="3 4">DXFW5</strain>
    </source>
</reference>
<dbReference type="RefSeq" id="WP_204801114.1">
    <property type="nucleotide sequence ID" value="NZ_JADCNN020000002.1"/>
</dbReference>
<organism evidence="3 4">
    <name type="scientific">Paenibacillus rhizolycopersici</name>
    <dbReference type="NCBI Taxonomy" id="2780073"/>
    <lineage>
        <taxon>Bacteria</taxon>
        <taxon>Bacillati</taxon>
        <taxon>Bacillota</taxon>
        <taxon>Bacilli</taxon>
        <taxon>Bacillales</taxon>
        <taxon>Paenibacillaceae</taxon>
        <taxon>Paenibacillus</taxon>
    </lineage>
</organism>
<keyword evidence="1" id="KW-0812">Transmembrane</keyword>
<dbReference type="InterPro" id="IPR012334">
    <property type="entry name" value="Pectin_lyas_fold"/>
</dbReference>
<dbReference type="Pfam" id="PF12708">
    <property type="entry name" value="Pect-lyase_RHGA_epim"/>
    <property type="match status" value="1"/>
</dbReference>
<dbReference type="Proteomes" id="UP001516620">
    <property type="component" value="Unassembled WGS sequence"/>
</dbReference>
<proteinExistence type="predicted"/>
<evidence type="ECO:0000313" key="4">
    <source>
        <dbReference type="Proteomes" id="UP001516620"/>
    </source>
</evidence>
<dbReference type="InterPro" id="IPR006626">
    <property type="entry name" value="PbH1"/>
</dbReference>
<protein>
    <recommendedName>
        <fullName evidence="2">Rhamnogalacturonase A/B/Epimerase-like pectate lyase domain-containing protein</fullName>
    </recommendedName>
</protein>
<dbReference type="Gene3D" id="2.160.20.10">
    <property type="entry name" value="Single-stranded right-handed beta-helix, Pectin lyase-like"/>
    <property type="match status" value="1"/>
</dbReference>
<dbReference type="SUPFAM" id="SSF51126">
    <property type="entry name" value="Pectin lyase-like"/>
    <property type="match status" value="1"/>
</dbReference>
<feature type="transmembrane region" description="Helical" evidence="1">
    <location>
        <begin position="27"/>
        <end position="46"/>
    </location>
</feature>
<comment type="caution">
    <text evidence="3">The sequence shown here is derived from an EMBL/GenBank/DDBJ whole genome shotgun (WGS) entry which is preliminary data.</text>
</comment>
<dbReference type="InterPro" id="IPR011050">
    <property type="entry name" value="Pectin_lyase_fold/virulence"/>
</dbReference>
<name>A0ABS2H3Y5_9BACL</name>
<gene>
    <name evidence="3" type="ORF">IM700_003110</name>
</gene>
<dbReference type="EMBL" id="JADCNN020000002">
    <property type="protein sequence ID" value="MBM6994649.1"/>
    <property type="molecule type" value="Genomic_DNA"/>
</dbReference>